<dbReference type="AlphaFoldDB" id="C0GFW0"/>
<keyword evidence="3" id="KW-1185">Reference proteome</keyword>
<dbReference type="SUPFAM" id="SSF64307">
    <property type="entry name" value="SirA-like"/>
    <property type="match status" value="1"/>
</dbReference>
<dbReference type="InterPro" id="IPR036868">
    <property type="entry name" value="TusA-like_sf"/>
</dbReference>
<sequence>MDYEIDAIGEFCPIPIIRAELKLKQVQNRDRVIIKTDHSCSSSSVANHFTSKFNYPCNVRQLEYGIWEIIIEKVC</sequence>
<dbReference type="Pfam" id="PF01206">
    <property type="entry name" value="TusA"/>
    <property type="match status" value="1"/>
</dbReference>
<name>C0GFW0_DETAL</name>
<evidence type="ECO:0000259" key="1">
    <source>
        <dbReference type="Pfam" id="PF01206"/>
    </source>
</evidence>
<dbReference type="RefSeq" id="WP_008516067.1">
    <property type="nucleotide sequence ID" value="NZ_ACJM01000006.1"/>
</dbReference>
<reference evidence="2 3" key="1">
    <citation type="submission" date="2009-02" db="EMBL/GenBank/DDBJ databases">
        <title>Sequencing of the draft genome and assembly of Dethiobacter alkaliphilus AHT 1.</title>
        <authorList>
            <consortium name="US DOE Joint Genome Institute (JGI-PGF)"/>
            <person name="Lucas S."/>
            <person name="Copeland A."/>
            <person name="Lapidus A."/>
            <person name="Glavina del Rio T."/>
            <person name="Dalin E."/>
            <person name="Tice H."/>
            <person name="Bruce D."/>
            <person name="Goodwin L."/>
            <person name="Pitluck S."/>
            <person name="Larimer F."/>
            <person name="Land M.L."/>
            <person name="Hauser L."/>
            <person name="Muyzer G."/>
        </authorList>
    </citation>
    <scope>NUCLEOTIDE SEQUENCE [LARGE SCALE GENOMIC DNA]</scope>
    <source>
        <strain evidence="2 3">AHT 1</strain>
    </source>
</reference>
<proteinExistence type="predicted"/>
<evidence type="ECO:0000313" key="2">
    <source>
        <dbReference type="EMBL" id="EEG77649.1"/>
    </source>
</evidence>
<dbReference type="Proteomes" id="UP000006443">
    <property type="component" value="Unassembled WGS sequence"/>
</dbReference>
<dbReference type="EMBL" id="ACJM01000006">
    <property type="protein sequence ID" value="EEG77649.1"/>
    <property type="molecule type" value="Genomic_DNA"/>
</dbReference>
<comment type="caution">
    <text evidence="2">The sequence shown here is derived from an EMBL/GenBank/DDBJ whole genome shotgun (WGS) entry which is preliminary data.</text>
</comment>
<dbReference type="Gene3D" id="3.30.110.40">
    <property type="entry name" value="TusA-like domain"/>
    <property type="match status" value="1"/>
</dbReference>
<feature type="domain" description="UPF0033" evidence="1">
    <location>
        <begin position="4"/>
        <end position="73"/>
    </location>
</feature>
<dbReference type="InterPro" id="IPR001455">
    <property type="entry name" value="TusA-like"/>
</dbReference>
<protein>
    <submittedName>
        <fullName evidence="2">SirA-like protein</fullName>
    </submittedName>
</protein>
<evidence type="ECO:0000313" key="3">
    <source>
        <dbReference type="Proteomes" id="UP000006443"/>
    </source>
</evidence>
<dbReference type="STRING" id="555088.DealDRAFT_1369"/>
<dbReference type="CDD" id="cd00291">
    <property type="entry name" value="SirA_YedF_YeeD"/>
    <property type="match status" value="1"/>
</dbReference>
<organism evidence="2 3">
    <name type="scientific">Dethiobacter alkaliphilus AHT 1</name>
    <dbReference type="NCBI Taxonomy" id="555088"/>
    <lineage>
        <taxon>Bacteria</taxon>
        <taxon>Bacillati</taxon>
        <taxon>Bacillota</taxon>
        <taxon>Dethiobacteria</taxon>
        <taxon>Dethiobacterales</taxon>
        <taxon>Dethiobacteraceae</taxon>
        <taxon>Dethiobacter</taxon>
    </lineage>
</organism>
<gene>
    <name evidence="2" type="ORF">DealDRAFT_1369</name>
</gene>
<dbReference type="eggNOG" id="COG0425">
    <property type="taxonomic scope" value="Bacteria"/>
</dbReference>
<accession>C0GFW0</accession>